<dbReference type="Pfam" id="PF20415">
    <property type="entry name" value="DUF6699"/>
    <property type="match status" value="1"/>
</dbReference>
<evidence type="ECO:0000313" key="2">
    <source>
        <dbReference type="EMBL" id="KAJ7767515.1"/>
    </source>
</evidence>
<keyword evidence="3" id="KW-1185">Reference proteome</keyword>
<feature type="domain" description="DUF6699" evidence="1">
    <location>
        <begin position="63"/>
        <end position="198"/>
    </location>
</feature>
<sequence length="208" mass="22580">MPGKHVHFSEDVHFPPTPSPSYTVTSLPSSYGPVTPPQNTYLPMTGMPAIHPVLEFTGCAPPLSFDVTLPVQNVKPSTNIFSPNILYENATAPAVASLVITHPRLLWDITIRPSEGKCVRVCDVLSGIYTSLRQQASGTDYESLPSHTAKSEVTAAFARRWMRIPDPAAKSVEKSKGLKRVDFLGSTVTFGGLSRSQSGPNYWNLVLA</sequence>
<name>A0AAD7NN18_9AGAR</name>
<organism evidence="2 3">
    <name type="scientific">Mycena maculata</name>
    <dbReference type="NCBI Taxonomy" id="230809"/>
    <lineage>
        <taxon>Eukaryota</taxon>
        <taxon>Fungi</taxon>
        <taxon>Dikarya</taxon>
        <taxon>Basidiomycota</taxon>
        <taxon>Agaricomycotina</taxon>
        <taxon>Agaricomycetes</taxon>
        <taxon>Agaricomycetidae</taxon>
        <taxon>Agaricales</taxon>
        <taxon>Marasmiineae</taxon>
        <taxon>Mycenaceae</taxon>
        <taxon>Mycena</taxon>
    </lineage>
</organism>
<reference evidence="2" key="1">
    <citation type="submission" date="2023-03" db="EMBL/GenBank/DDBJ databases">
        <title>Massive genome expansion in bonnet fungi (Mycena s.s.) driven by repeated elements and novel gene families across ecological guilds.</title>
        <authorList>
            <consortium name="Lawrence Berkeley National Laboratory"/>
            <person name="Harder C.B."/>
            <person name="Miyauchi S."/>
            <person name="Viragh M."/>
            <person name="Kuo A."/>
            <person name="Thoen E."/>
            <person name="Andreopoulos B."/>
            <person name="Lu D."/>
            <person name="Skrede I."/>
            <person name="Drula E."/>
            <person name="Henrissat B."/>
            <person name="Morin E."/>
            <person name="Kohler A."/>
            <person name="Barry K."/>
            <person name="LaButti K."/>
            <person name="Morin E."/>
            <person name="Salamov A."/>
            <person name="Lipzen A."/>
            <person name="Mereny Z."/>
            <person name="Hegedus B."/>
            <person name="Baldrian P."/>
            <person name="Stursova M."/>
            <person name="Weitz H."/>
            <person name="Taylor A."/>
            <person name="Grigoriev I.V."/>
            <person name="Nagy L.G."/>
            <person name="Martin F."/>
            <person name="Kauserud H."/>
        </authorList>
    </citation>
    <scope>NUCLEOTIDE SEQUENCE</scope>
    <source>
        <strain evidence="2">CBHHK188m</strain>
    </source>
</reference>
<dbReference type="EMBL" id="JARJLG010000030">
    <property type="protein sequence ID" value="KAJ7767515.1"/>
    <property type="molecule type" value="Genomic_DNA"/>
</dbReference>
<proteinExistence type="predicted"/>
<protein>
    <recommendedName>
        <fullName evidence="1">DUF6699 domain-containing protein</fullName>
    </recommendedName>
</protein>
<dbReference type="AlphaFoldDB" id="A0AAD7NN18"/>
<evidence type="ECO:0000259" key="1">
    <source>
        <dbReference type="Pfam" id="PF20415"/>
    </source>
</evidence>
<comment type="caution">
    <text evidence="2">The sequence shown here is derived from an EMBL/GenBank/DDBJ whole genome shotgun (WGS) entry which is preliminary data.</text>
</comment>
<dbReference type="InterPro" id="IPR046522">
    <property type="entry name" value="DUF6699"/>
</dbReference>
<accession>A0AAD7NN18</accession>
<evidence type="ECO:0000313" key="3">
    <source>
        <dbReference type="Proteomes" id="UP001215280"/>
    </source>
</evidence>
<dbReference type="Proteomes" id="UP001215280">
    <property type="component" value="Unassembled WGS sequence"/>
</dbReference>
<gene>
    <name evidence="2" type="ORF">DFH07DRAFT_808771</name>
</gene>